<name>A0AAV8ZCX3_9CUCU</name>
<dbReference type="Gene3D" id="2.30.180.10">
    <property type="entry name" value="FAS1 domain"/>
    <property type="match status" value="2"/>
</dbReference>
<dbReference type="SUPFAM" id="SSF82153">
    <property type="entry name" value="FAS1 domain"/>
    <property type="match status" value="2"/>
</dbReference>
<dbReference type="GO" id="GO:0030198">
    <property type="term" value="P:extracellular matrix organization"/>
    <property type="evidence" value="ECO:0007669"/>
    <property type="project" value="TreeGrafter"/>
</dbReference>
<dbReference type="GO" id="GO:0005615">
    <property type="term" value="C:extracellular space"/>
    <property type="evidence" value="ECO:0007669"/>
    <property type="project" value="TreeGrafter"/>
</dbReference>
<comment type="caution">
    <text evidence="3">The sequence shown here is derived from an EMBL/GenBank/DDBJ whole genome shotgun (WGS) entry which is preliminary data.</text>
</comment>
<dbReference type="PANTHER" id="PTHR10900:SF120">
    <property type="entry name" value="MUCIN-5AC-RELATED"/>
    <property type="match status" value="1"/>
</dbReference>
<gene>
    <name evidence="3" type="ORF">NQ318_008871</name>
</gene>
<dbReference type="PANTHER" id="PTHR10900">
    <property type="entry name" value="PERIOSTIN-RELATED"/>
    <property type="match status" value="1"/>
</dbReference>
<proteinExistence type="predicted"/>
<feature type="domain" description="FAS1" evidence="2">
    <location>
        <begin position="985"/>
        <end position="1122"/>
    </location>
</feature>
<dbReference type="InterPro" id="IPR050904">
    <property type="entry name" value="Adhesion/Biosynth-related"/>
</dbReference>
<dbReference type="SMART" id="SM00554">
    <property type="entry name" value="FAS1"/>
    <property type="match status" value="2"/>
</dbReference>
<dbReference type="InterPro" id="IPR000782">
    <property type="entry name" value="FAS1_domain"/>
</dbReference>
<dbReference type="GO" id="GO:0031012">
    <property type="term" value="C:extracellular matrix"/>
    <property type="evidence" value="ECO:0007669"/>
    <property type="project" value="TreeGrafter"/>
</dbReference>
<sequence length="1122" mass="124501">QLSSNADRTAHLSPQQQGHILSDIQQHHRFNLPNAQSSLGLSNIQSDQLTRQRQILAQSDLFNQQLTGQQNQQQQSTLQLGQQQNQLLQQPNLLNQQQFVSQPQNPVPQSNQFSQNQFLSDLSLANPLSTTSVLLERSRLALLNQRQALSGNDRTQAVLNPVDTLQNPLHNQAQTNYQPSFVSQPRAGQVSDPIATLGGQFIKPRPTIDPIVAIEQQIKLLDPEKNKQKIKELREKQAIRKKALKKAQVDHEVFVDEQREQKKKLYQKLYKPPGIENLHYSHASVPRYIYPEEINLFEHAHDSQEKYEERQIGACLLPTAVPSPATRVKTIQSLEDLDLLQKQYKSQKIRKDDLLEQLRLAIGRDPEADSVKNLASREISLSNGKKVQFIEAGKDIPNGKEEELTLPNGETVTVIRANNPNIPNYSSLKPEEITLPNGQTVQVLKTTNPKLAPNLNSEEPQEITLPNGQKAQLIRSDSPQLVGAASVPATYKTEEITLPNGEKVEIIKTTDPNLVPGGVKLEPGSELEKLVLSRTTTTTTIKPPKAILDELTKSVPGSNFELLKTGASGGLESIGKNLPNQKRVTFVLLEEQSDGTLKVQGVKGNGKDKPDVDVDSILRKIKAGEIKLPKKTEPPTTTTAKPDVSTTYKPSSSITISPNSFTSDDGSLNKYSTNLPTQLPTYYTKQPTFDTSEFISQDTANIPILKTNIGTHIVASSTPSSIYTNPYSSSVRSTTPRLPTSYQGNSAKPTRTPHILNYSQNDLIKQASTVSSLNQNSLATNTFISATHLPKTTGADLPSSSFNIYQSVSPTEPTTATIVYQNLLQPTQESIQQRVELPDVLRKNGLYAMAKFLRQSGLDTILNETGPYTVFVPTDKAFRTLLVQLGGPEKAEEKFRENPRLLSGLLLHHVIPGAFTIGSLQDEMTGVSLAGTQLRVNRYNMQDVEWNEVKITTINGAKVLEEKKDIEIPQGIAHAIDRVMFPLPVGDIVQTLQSDRERRFTSFLRAIFASGLAETLQGSKTFTLFAPTDKAFTGLSSEDLSRTVTDKVLARELVLRHLLPGTLYTNGMRYYQIKDSLLQDKQLTFSKQSGWPIENGNTAVKKLFIILSGRNFFLKIDIKNFA</sequence>
<evidence type="ECO:0000259" key="2">
    <source>
        <dbReference type="PROSITE" id="PS50213"/>
    </source>
</evidence>
<dbReference type="EMBL" id="JAPWTK010000006">
    <property type="protein sequence ID" value="KAJ8961188.1"/>
    <property type="molecule type" value="Genomic_DNA"/>
</dbReference>
<feature type="non-terminal residue" evidence="3">
    <location>
        <position position="1"/>
    </location>
</feature>
<reference evidence="3" key="1">
    <citation type="journal article" date="2023" name="Insect Mol. Biol.">
        <title>Genome sequencing provides insights into the evolution of gene families encoding plant cell wall-degrading enzymes in longhorned beetles.</title>
        <authorList>
            <person name="Shin N.R."/>
            <person name="Okamura Y."/>
            <person name="Kirsch R."/>
            <person name="Pauchet Y."/>
        </authorList>
    </citation>
    <scope>NUCLEOTIDE SEQUENCE</scope>
    <source>
        <strain evidence="3">AMC_N1</strain>
    </source>
</reference>
<evidence type="ECO:0000313" key="4">
    <source>
        <dbReference type="Proteomes" id="UP001162162"/>
    </source>
</evidence>
<accession>A0AAV8ZCX3</accession>
<dbReference type="AlphaFoldDB" id="A0AAV8ZCX3"/>
<dbReference type="GO" id="GO:0007155">
    <property type="term" value="P:cell adhesion"/>
    <property type="evidence" value="ECO:0007669"/>
    <property type="project" value="TreeGrafter"/>
</dbReference>
<feature type="compositionally biased region" description="Polar residues" evidence="1">
    <location>
        <begin position="644"/>
        <end position="668"/>
    </location>
</feature>
<feature type="region of interest" description="Disordered" evidence="1">
    <location>
        <begin position="726"/>
        <end position="751"/>
    </location>
</feature>
<evidence type="ECO:0000313" key="3">
    <source>
        <dbReference type="EMBL" id="KAJ8961188.1"/>
    </source>
</evidence>
<feature type="domain" description="FAS1" evidence="2">
    <location>
        <begin position="833"/>
        <end position="980"/>
    </location>
</feature>
<feature type="region of interest" description="Disordered" evidence="1">
    <location>
        <begin position="627"/>
        <end position="668"/>
    </location>
</feature>
<feature type="compositionally biased region" description="Polar residues" evidence="1">
    <location>
        <begin position="726"/>
        <end position="749"/>
    </location>
</feature>
<evidence type="ECO:0000256" key="1">
    <source>
        <dbReference type="SAM" id="MobiDB-lite"/>
    </source>
</evidence>
<dbReference type="Pfam" id="PF02469">
    <property type="entry name" value="Fasciclin"/>
    <property type="match status" value="2"/>
</dbReference>
<dbReference type="InterPro" id="IPR036378">
    <property type="entry name" value="FAS1_dom_sf"/>
</dbReference>
<protein>
    <recommendedName>
        <fullName evidence="2">FAS1 domain-containing protein</fullName>
    </recommendedName>
</protein>
<keyword evidence="4" id="KW-1185">Reference proteome</keyword>
<organism evidence="3 4">
    <name type="scientific">Aromia moschata</name>
    <dbReference type="NCBI Taxonomy" id="1265417"/>
    <lineage>
        <taxon>Eukaryota</taxon>
        <taxon>Metazoa</taxon>
        <taxon>Ecdysozoa</taxon>
        <taxon>Arthropoda</taxon>
        <taxon>Hexapoda</taxon>
        <taxon>Insecta</taxon>
        <taxon>Pterygota</taxon>
        <taxon>Neoptera</taxon>
        <taxon>Endopterygota</taxon>
        <taxon>Coleoptera</taxon>
        <taxon>Polyphaga</taxon>
        <taxon>Cucujiformia</taxon>
        <taxon>Chrysomeloidea</taxon>
        <taxon>Cerambycidae</taxon>
        <taxon>Cerambycinae</taxon>
        <taxon>Callichromatini</taxon>
        <taxon>Aromia</taxon>
    </lineage>
</organism>
<dbReference type="GO" id="GO:0050839">
    <property type="term" value="F:cell adhesion molecule binding"/>
    <property type="evidence" value="ECO:0007669"/>
    <property type="project" value="TreeGrafter"/>
</dbReference>
<dbReference type="Proteomes" id="UP001162162">
    <property type="component" value="Unassembled WGS sequence"/>
</dbReference>
<dbReference type="PROSITE" id="PS50213">
    <property type="entry name" value="FAS1"/>
    <property type="match status" value="2"/>
</dbReference>